<dbReference type="RefSeq" id="WP_013605772.1">
    <property type="nucleotide sequence ID" value="NC_015152.1"/>
</dbReference>
<feature type="transmembrane region" description="Helical" evidence="9">
    <location>
        <begin position="12"/>
        <end position="34"/>
    </location>
</feature>
<accession>F0RX69</accession>
<dbReference type="InterPro" id="IPR007387">
    <property type="entry name" value="TRAP_DctQ"/>
</dbReference>
<organism evidence="11 12">
    <name type="scientific">Sphaerochaeta globosa (strain ATCC BAA-1886 / DSM 22777 / Buddy)</name>
    <name type="common">Spirochaeta sp. (strain Buddy)</name>
    <dbReference type="NCBI Taxonomy" id="158189"/>
    <lineage>
        <taxon>Bacteria</taxon>
        <taxon>Pseudomonadati</taxon>
        <taxon>Spirochaetota</taxon>
        <taxon>Spirochaetia</taxon>
        <taxon>Spirochaetales</taxon>
        <taxon>Sphaerochaetaceae</taxon>
        <taxon>Sphaerochaeta</taxon>
    </lineage>
</organism>
<evidence type="ECO:0000256" key="9">
    <source>
        <dbReference type="SAM" id="Phobius"/>
    </source>
</evidence>
<evidence type="ECO:0000256" key="7">
    <source>
        <dbReference type="ARBA" id="ARBA00023136"/>
    </source>
</evidence>
<evidence type="ECO:0000256" key="5">
    <source>
        <dbReference type="ARBA" id="ARBA00022692"/>
    </source>
</evidence>
<reference evidence="12" key="1">
    <citation type="submission" date="2011-02" db="EMBL/GenBank/DDBJ databases">
        <title>Complete sequence of Spirochaeta sp. Buddy.</title>
        <authorList>
            <person name="Lucas S."/>
            <person name="Copeland A."/>
            <person name="Lapidus A."/>
            <person name="Cheng J.-F."/>
            <person name="Goodwin L."/>
            <person name="Pitluck S."/>
            <person name="Zeytun A."/>
            <person name="Detter J.C."/>
            <person name="Han C."/>
            <person name="Tapia R."/>
            <person name="Land M."/>
            <person name="Hauser L."/>
            <person name="Kyrpides N."/>
            <person name="Ivanova N."/>
            <person name="Mikhailova N."/>
            <person name="Pagani I."/>
            <person name="Ritalahti K.M."/>
            <person name="Loeffler F.E."/>
            <person name="Woyke T."/>
        </authorList>
    </citation>
    <scope>NUCLEOTIDE SEQUENCE [LARGE SCALE GENOMIC DNA]</scope>
    <source>
        <strain evidence="12">ATCC BAA-1886 / DSM 22777 / Buddy</strain>
    </source>
</reference>
<evidence type="ECO:0000256" key="4">
    <source>
        <dbReference type="ARBA" id="ARBA00022519"/>
    </source>
</evidence>
<feature type="domain" description="Tripartite ATP-independent periplasmic transporters DctQ component" evidence="10">
    <location>
        <begin position="21"/>
        <end position="150"/>
    </location>
</feature>
<comment type="subcellular location">
    <subcellularLocation>
        <location evidence="1">Cell inner membrane</location>
        <topology evidence="1">Multi-pass membrane protein</topology>
    </subcellularLocation>
</comment>
<evidence type="ECO:0000256" key="6">
    <source>
        <dbReference type="ARBA" id="ARBA00022989"/>
    </source>
</evidence>
<gene>
    <name evidence="11" type="ordered locus">SpiBuddy_0074</name>
</gene>
<dbReference type="PANTHER" id="PTHR35011:SF5">
    <property type="entry name" value="SIALIC ACID TRAP TRANSPORTER SMALL PERMEASE PROTEIN SIAQ"/>
    <property type="match status" value="1"/>
</dbReference>
<evidence type="ECO:0000259" key="10">
    <source>
        <dbReference type="Pfam" id="PF04290"/>
    </source>
</evidence>
<dbReference type="GO" id="GO:0015740">
    <property type="term" value="P:C4-dicarboxylate transport"/>
    <property type="evidence" value="ECO:0007669"/>
    <property type="project" value="TreeGrafter"/>
</dbReference>
<feature type="transmembrane region" description="Helical" evidence="9">
    <location>
        <begin position="40"/>
        <end position="61"/>
    </location>
</feature>
<dbReference type="Proteomes" id="UP000008466">
    <property type="component" value="Chromosome"/>
</dbReference>
<dbReference type="Pfam" id="PF04290">
    <property type="entry name" value="DctQ"/>
    <property type="match status" value="1"/>
</dbReference>
<keyword evidence="12" id="KW-1185">Reference proteome</keyword>
<sequence length="153" mass="17256">MTKKLEKFLELLGAIMIALLFITVIIQVVARVILSTPSTWTVEVGRALFLAVVFTIAPVVLYRNALMMINSLHDLAKGKARIILDIVNDFCIDFILVVMALGSYERTVETWAVEIPTVEWMKSGYLYLVMLVGTLLMLFFSVRNTVTRLKKGN</sequence>
<dbReference type="GO" id="GO:0005886">
    <property type="term" value="C:plasma membrane"/>
    <property type="evidence" value="ECO:0007669"/>
    <property type="project" value="UniProtKB-SubCell"/>
</dbReference>
<dbReference type="GO" id="GO:0022857">
    <property type="term" value="F:transmembrane transporter activity"/>
    <property type="evidence" value="ECO:0007669"/>
    <property type="project" value="TreeGrafter"/>
</dbReference>
<comment type="similarity">
    <text evidence="8">Belongs to the TRAP transporter small permease family.</text>
</comment>
<evidence type="ECO:0000313" key="11">
    <source>
        <dbReference type="EMBL" id="ADY11919.1"/>
    </source>
</evidence>
<keyword evidence="6 9" id="KW-1133">Transmembrane helix</keyword>
<proteinExistence type="inferred from homology"/>
<dbReference type="HOGENOM" id="CLU_086356_9_4_12"/>
<keyword evidence="3" id="KW-1003">Cell membrane</keyword>
<name>F0RX69_SPHGB</name>
<dbReference type="KEGG" id="sbu:SpiBuddy_0074"/>
<evidence type="ECO:0000256" key="8">
    <source>
        <dbReference type="ARBA" id="ARBA00038436"/>
    </source>
</evidence>
<dbReference type="STRING" id="158189.SpiBuddy_0074"/>
<keyword evidence="4" id="KW-0997">Cell inner membrane</keyword>
<keyword evidence="7 9" id="KW-0472">Membrane</keyword>
<dbReference type="PANTHER" id="PTHR35011">
    <property type="entry name" value="2,3-DIKETO-L-GULONATE TRAP TRANSPORTER SMALL PERMEASE PROTEIN YIAM"/>
    <property type="match status" value="1"/>
</dbReference>
<feature type="transmembrane region" description="Helical" evidence="9">
    <location>
        <begin position="82"/>
        <end position="104"/>
    </location>
</feature>
<protein>
    <submittedName>
        <fullName evidence="11">Tripartite ATP-independent periplasmic transporter DctQ component</fullName>
    </submittedName>
</protein>
<evidence type="ECO:0000256" key="2">
    <source>
        <dbReference type="ARBA" id="ARBA00022448"/>
    </source>
</evidence>
<keyword evidence="5 9" id="KW-0812">Transmembrane</keyword>
<dbReference type="EMBL" id="CP002541">
    <property type="protein sequence ID" value="ADY11919.1"/>
    <property type="molecule type" value="Genomic_DNA"/>
</dbReference>
<keyword evidence="2" id="KW-0813">Transport</keyword>
<evidence type="ECO:0000256" key="3">
    <source>
        <dbReference type="ARBA" id="ARBA00022475"/>
    </source>
</evidence>
<dbReference type="InterPro" id="IPR055348">
    <property type="entry name" value="DctQ"/>
</dbReference>
<evidence type="ECO:0000313" key="12">
    <source>
        <dbReference type="Proteomes" id="UP000008466"/>
    </source>
</evidence>
<dbReference type="AlphaFoldDB" id="F0RX69"/>
<feature type="transmembrane region" description="Helical" evidence="9">
    <location>
        <begin position="124"/>
        <end position="142"/>
    </location>
</feature>
<evidence type="ECO:0000256" key="1">
    <source>
        <dbReference type="ARBA" id="ARBA00004429"/>
    </source>
</evidence>